<feature type="transmembrane region" description="Helical" evidence="6">
    <location>
        <begin position="327"/>
        <end position="346"/>
    </location>
</feature>
<dbReference type="PANTHER" id="PTHR23528">
    <property type="match status" value="1"/>
</dbReference>
<evidence type="ECO:0000256" key="6">
    <source>
        <dbReference type="SAM" id="Phobius"/>
    </source>
</evidence>
<feature type="transmembrane region" description="Helical" evidence="6">
    <location>
        <begin position="352"/>
        <end position="369"/>
    </location>
</feature>
<dbReference type="InterPro" id="IPR020846">
    <property type="entry name" value="MFS_dom"/>
</dbReference>
<evidence type="ECO:0000259" key="7">
    <source>
        <dbReference type="PROSITE" id="PS50850"/>
    </source>
</evidence>
<dbReference type="PROSITE" id="PS50850">
    <property type="entry name" value="MFS"/>
    <property type="match status" value="1"/>
</dbReference>
<dbReference type="InterPro" id="IPR036259">
    <property type="entry name" value="MFS_trans_sf"/>
</dbReference>
<feature type="transmembrane region" description="Helical" evidence="6">
    <location>
        <begin position="261"/>
        <end position="282"/>
    </location>
</feature>
<dbReference type="Pfam" id="PF07690">
    <property type="entry name" value="MFS_1"/>
    <property type="match status" value="1"/>
</dbReference>
<evidence type="ECO:0000256" key="5">
    <source>
        <dbReference type="SAM" id="MobiDB-lite"/>
    </source>
</evidence>
<feature type="transmembrane region" description="Helical" evidence="6">
    <location>
        <begin position="176"/>
        <end position="198"/>
    </location>
</feature>
<name>A0ABS5TQ08_9ACTN</name>
<organism evidence="8 9">
    <name type="scientific">Kineosporia corallincola</name>
    <dbReference type="NCBI Taxonomy" id="2835133"/>
    <lineage>
        <taxon>Bacteria</taxon>
        <taxon>Bacillati</taxon>
        <taxon>Actinomycetota</taxon>
        <taxon>Actinomycetes</taxon>
        <taxon>Kineosporiales</taxon>
        <taxon>Kineosporiaceae</taxon>
        <taxon>Kineosporia</taxon>
    </lineage>
</organism>
<dbReference type="EMBL" id="JAHBAY010000016">
    <property type="protein sequence ID" value="MBT0773191.1"/>
    <property type="molecule type" value="Genomic_DNA"/>
</dbReference>
<dbReference type="Gene3D" id="1.20.1250.20">
    <property type="entry name" value="MFS general substrate transporter like domains"/>
    <property type="match status" value="2"/>
</dbReference>
<keyword evidence="3 6" id="KW-1133">Transmembrane helix</keyword>
<keyword evidence="4 6" id="KW-0472">Membrane</keyword>
<dbReference type="InterPro" id="IPR011701">
    <property type="entry name" value="MFS"/>
</dbReference>
<feature type="transmembrane region" description="Helical" evidence="6">
    <location>
        <begin position="80"/>
        <end position="103"/>
    </location>
</feature>
<feature type="transmembrane region" description="Helical" evidence="6">
    <location>
        <begin position="294"/>
        <end position="315"/>
    </location>
</feature>
<accession>A0ABS5TQ08</accession>
<feature type="transmembrane region" description="Helical" evidence="6">
    <location>
        <begin position="142"/>
        <end position="164"/>
    </location>
</feature>
<proteinExistence type="predicted"/>
<dbReference type="PANTHER" id="PTHR23528:SF1">
    <property type="entry name" value="MAJOR FACILITATOR SUPERFAMILY (MFS) PROFILE DOMAIN-CONTAINING PROTEIN"/>
    <property type="match status" value="1"/>
</dbReference>
<keyword evidence="9" id="KW-1185">Reference proteome</keyword>
<evidence type="ECO:0000256" key="3">
    <source>
        <dbReference type="ARBA" id="ARBA00022989"/>
    </source>
</evidence>
<reference evidence="8 9" key="1">
    <citation type="submission" date="2021-05" db="EMBL/GenBank/DDBJ databases">
        <title>Kineosporia and Streptomyces sp. nov. two new marine actinobacteria isolated from Coral.</title>
        <authorList>
            <person name="Buangrab K."/>
            <person name="Sutthacheep M."/>
            <person name="Yeemin T."/>
            <person name="Harunari E."/>
            <person name="Igarashi Y."/>
            <person name="Kanchanasin P."/>
            <person name="Tanasupawat S."/>
            <person name="Phongsopitanun W."/>
        </authorList>
    </citation>
    <scope>NUCLEOTIDE SEQUENCE [LARGE SCALE GENOMIC DNA]</scope>
    <source>
        <strain evidence="8 9">J2-2</strain>
    </source>
</reference>
<evidence type="ECO:0000256" key="2">
    <source>
        <dbReference type="ARBA" id="ARBA00022692"/>
    </source>
</evidence>
<dbReference type="Proteomes" id="UP001197247">
    <property type="component" value="Unassembled WGS sequence"/>
</dbReference>
<feature type="transmembrane region" description="Helical" evidence="6">
    <location>
        <begin position="390"/>
        <end position="409"/>
    </location>
</feature>
<dbReference type="InterPro" id="IPR001958">
    <property type="entry name" value="Tet-R_TetA/multi-R_MdtG-like"/>
</dbReference>
<dbReference type="SUPFAM" id="SSF103473">
    <property type="entry name" value="MFS general substrate transporter"/>
    <property type="match status" value="1"/>
</dbReference>
<evidence type="ECO:0000256" key="4">
    <source>
        <dbReference type="ARBA" id="ARBA00023136"/>
    </source>
</evidence>
<protein>
    <submittedName>
        <fullName evidence="8">MFS transporter</fullName>
    </submittedName>
</protein>
<feature type="transmembrane region" description="Helical" evidence="6">
    <location>
        <begin position="415"/>
        <end position="435"/>
    </location>
</feature>
<gene>
    <name evidence="8" type="ORF">KIH74_29880</name>
</gene>
<comment type="caution">
    <text evidence="8">The sequence shown here is derived from an EMBL/GenBank/DDBJ whole genome shotgun (WGS) entry which is preliminary data.</text>
</comment>
<feature type="region of interest" description="Disordered" evidence="5">
    <location>
        <begin position="1"/>
        <end position="31"/>
    </location>
</feature>
<feature type="transmembrane region" description="Helical" evidence="6">
    <location>
        <begin position="47"/>
        <end position="68"/>
    </location>
</feature>
<sequence>MSSPASVPELSPENPENPVVQEIPDDVAPDTGQVPSRATIARFGAGYLFFGICWAIGLAMVANVLLPQRLTDIGVSSPDAWFGTINSVTAIVSLVANLVFGNLSDRSRSRFGRRSPWLLFGGIIAAVSIFLVGVVGSPVAIMVIYCVTMVGLNMMLAPALAVIADRVPLNVRGTMSAFFGGGATIGYPLGALIGAAFITATTPGYVLAAVLLGLSGVLTLFVWPRERSAERQAAVAGGFRDLLASFRPPAPRSAPDFYKAFVGRLFMLISYQMIAAYQLYIVQNYVGQSTVKSAATISTMSIITLVVGLVASLGSGPITDRIGRRKAPAVVAAGLFAVGVAMPWIFPSSMGMFLYAAIAGFGYGVFGSVDQAINVDVLPSKEEAGKDLGILNLATTLGQTIGPIITSTVAVSTGAYGLIFPISIAMAVIGALSITRITSVR</sequence>
<feature type="transmembrane region" description="Helical" evidence="6">
    <location>
        <begin position="204"/>
        <end position="223"/>
    </location>
</feature>
<keyword evidence="2 6" id="KW-0812">Transmembrane</keyword>
<dbReference type="PRINTS" id="PR01035">
    <property type="entry name" value="TCRTETA"/>
</dbReference>
<comment type="subcellular location">
    <subcellularLocation>
        <location evidence="1">Cell membrane</location>
        <topology evidence="1">Multi-pass membrane protein</topology>
    </subcellularLocation>
</comment>
<evidence type="ECO:0000313" key="8">
    <source>
        <dbReference type="EMBL" id="MBT0773191.1"/>
    </source>
</evidence>
<evidence type="ECO:0000313" key="9">
    <source>
        <dbReference type="Proteomes" id="UP001197247"/>
    </source>
</evidence>
<evidence type="ECO:0000256" key="1">
    <source>
        <dbReference type="ARBA" id="ARBA00004651"/>
    </source>
</evidence>
<feature type="transmembrane region" description="Helical" evidence="6">
    <location>
        <begin position="115"/>
        <end position="136"/>
    </location>
</feature>
<dbReference type="RefSeq" id="WP_214159733.1">
    <property type="nucleotide sequence ID" value="NZ_JAHBAY010000016.1"/>
</dbReference>
<feature type="domain" description="Major facilitator superfamily (MFS) profile" evidence="7">
    <location>
        <begin position="39"/>
        <end position="441"/>
    </location>
</feature>